<sequence length="108" mass="11079">MTAIYIAPEGDSGIENKEGESRNMVLGAVVRQQGGAATIAHNAELARNMRKKGDNSGANSGTNSGADKNAGLDVSADRGNQGNNGESQKDRKSPQPGAGTPPRACRSN</sequence>
<dbReference type="EMBL" id="PQCO01000306">
    <property type="protein sequence ID" value="PUD98443.1"/>
    <property type="molecule type" value="Genomic_DNA"/>
</dbReference>
<comment type="caution">
    <text evidence="2">The sequence shown here is derived from an EMBL/GenBank/DDBJ whole genome shotgun (WGS) entry which is preliminary data.</text>
</comment>
<organism evidence="2 3">
    <name type="scientific">Candidatus Sedimenticola endophacoides</name>
    <dbReference type="NCBI Taxonomy" id="2548426"/>
    <lineage>
        <taxon>Bacteria</taxon>
        <taxon>Pseudomonadati</taxon>
        <taxon>Pseudomonadota</taxon>
        <taxon>Gammaproteobacteria</taxon>
        <taxon>Chromatiales</taxon>
        <taxon>Sedimenticolaceae</taxon>
        <taxon>Sedimenticola</taxon>
    </lineage>
</organism>
<dbReference type="Proteomes" id="UP000250928">
    <property type="component" value="Unassembled WGS sequence"/>
</dbReference>
<evidence type="ECO:0000313" key="2">
    <source>
        <dbReference type="EMBL" id="PUD98443.1"/>
    </source>
</evidence>
<evidence type="ECO:0000256" key="1">
    <source>
        <dbReference type="SAM" id="MobiDB-lite"/>
    </source>
</evidence>
<proteinExistence type="predicted"/>
<feature type="region of interest" description="Disordered" evidence="1">
    <location>
        <begin position="48"/>
        <end position="108"/>
    </location>
</feature>
<reference evidence="2 3" key="1">
    <citation type="submission" date="2018-01" db="EMBL/GenBank/DDBJ databases">
        <title>Novel co-symbiosis in the lucinid bivalve Phacoides pectinatus.</title>
        <authorList>
            <person name="Lim S.J."/>
            <person name="Davis B.G."/>
            <person name="Gill D.E."/>
            <person name="Engel A.S."/>
            <person name="Anderson L.C."/>
            <person name="Campbell B.J."/>
        </authorList>
    </citation>
    <scope>NUCLEOTIDE SEQUENCE [LARGE SCALE GENOMIC DNA]</scope>
    <source>
        <strain evidence="2">N3_P5</strain>
    </source>
</reference>
<gene>
    <name evidence="2" type="ORF">C3L24_12770</name>
</gene>
<evidence type="ECO:0000313" key="3">
    <source>
        <dbReference type="Proteomes" id="UP000250928"/>
    </source>
</evidence>
<name>A0A6N4DHN8_9GAMM</name>
<protein>
    <submittedName>
        <fullName evidence="2">Uncharacterized protein</fullName>
    </submittedName>
</protein>
<accession>A0A6N4DHN8</accession>
<feature type="compositionally biased region" description="Polar residues" evidence="1">
    <location>
        <begin position="56"/>
        <end position="66"/>
    </location>
</feature>
<dbReference type="AlphaFoldDB" id="A0A6N4DHN8"/>